<evidence type="ECO:0000256" key="1">
    <source>
        <dbReference type="SAM" id="MobiDB-lite"/>
    </source>
</evidence>
<gene>
    <name evidence="3" type="ORF">MIND_01328800</name>
</gene>
<comment type="caution">
    <text evidence="3">The sequence shown here is derived from an EMBL/GenBank/DDBJ whole genome shotgun (WGS) entry which is preliminary data.</text>
</comment>
<keyword evidence="4" id="KW-1185">Reference proteome</keyword>
<evidence type="ECO:0000256" key="2">
    <source>
        <dbReference type="SAM" id="SignalP"/>
    </source>
</evidence>
<evidence type="ECO:0000313" key="4">
    <source>
        <dbReference type="Proteomes" id="UP000636479"/>
    </source>
</evidence>
<feature type="signal peptide" evidence="2">
    <location>
        <begin position="1"/>
        <end position="20"/>
    </location>
</feature>
<name>A0A8H6S177_9AGAR</name>
<proteinExistence type="predicted"/>
<dbReference type="Proteomes" id="UP000636479">
    <property type="component" value="Unassembled WGS sequence"/>
</dbReference>
<accession>A0A8H6S177</accession>
<dbReference type="RefSeq" id="XP_037213734.1">
    <property type="nucleotide sequence ID" value="XM_037369738.1"/>
</dbReference>
<feature type="region of interest" description="Disordered" evidence="1">
    <location>
        <begin position="95"/>
        <end position="114"/>
    </location>
</feature>
<dbReference type="AlphaFoldDB" id="A0A8H6S177"/>
<protein>
    <submittedName>
        <fullName evidence="3">Uncharacterized protein</fullName>
    </submittedName>
</protein>
<evidence type="ECO:0000313" key="3">
    <source>
        <dbReference type="EMBL" id="KAF7290156.1"/>
    </source>
</evidence>
<sequence>MPTLPFFLATKLTNVALVSSWLSMMGVESDIIAGTKSAAGRGRGAEVCLRYAAHKSKDVNSFDNFETLLLALQISSSRKLPIQLYTCPPYLSRSAHRKLPHNSPLQSPHSESTP</sequence>
<organism evidence="3 4">
    <name type="scientific">Mycena indigotica</name>
    <dbReference type="NCBI Taxonomy" id="2126181"/>
    <lineage>
        <taxon>Eukaryota</taxon>
        <taxon>Fungi</taxon>
        <taxon>Dikarya</taxon>
        <taxon>Basidiomycota</taxon>
        <taxon>Agaricomycotina</taxon>
        <taxon>Agaricomycetes</taxon>
        <taxon>Agaricomycetidae</taxon>
        <taxon>Agaricales</taxon>
        <taxon>Marasmiineae</taxon>
        <taxon>Mycenaceae</taxon>
        <taxon>Mycena</taxon>
    </lineage>
</organism>
<reference evidence="3" key="1">
    <citation type="submission" date="2020-05" db="EMBL/GenBank/DDBJ databases">
        <title>Mycena genomes resolve the evolution of fungal bioluminescence.</title>
        <authorList>
            <person name="Tsai I.J."/>
        </authorList>
    </citation>
    <scope>NUCLEOTIDE SEQUENCE</scope>
    <source>
        <strain evidence="3">171206Taipei</strain>
    </source>
</reference>
<feature type="chain" id="PRO_5034074701" evidence="2">
    <location>
        <begin position="21"/>
        <end position="114"/>
    </location>
</feature>
<keyword evidence="2" id="KW-0732">Signal</keyword>
<dbReference type="GeneID" id="59352254"/>
<dbReference type="EMBL" id="JACAZF010000015">
    <property type="protein sequence ID" value="KAF7290156.1"/>
    <property type="molecule type" value="Genomic_DNA"/>
</dbReference>
<feature type="compositionally biased region" description="Polar residues" evidence="1">
    <location>
        <begin position="103"/>
        <end position="114"/>
    </location>
</feature>